<proteinExistence type="predicted"/>
<feature type="non-terminal residue" evidence="1">
    <location>
        <position position="1"/>
    </location>
</feature>
<dbReference type="AlphaFoldDB" id="A0A1Y2IYJ3"/>
<dbReference type="STRING" id="1353009.A0A1Y2IYJ3"/>
<reference evidence="1 2" key="1">
    <citation type="journal article" date="2015" name="Biotechnol. Biofuels">
        <title>Enhanced degradation of softwood versus hardwood by the white-rot fungus Pycnoporus coccineus.</title>
        <authorList>
            <person name="Couturier M."/>
            <person name="Navarro D."/>
            <person name="Chevret D."/>
            <person name="Henrissat B."/>
            <person name="Piumi F."/>
            <person name="Ruiz-Duenas F.J."/>
            <person name="Martinez A.T."/>
            <person name="Grigoriev I.V."/>
            <person name="Riley R."/>
            <person name="Lipzen A."/>
            <person name="Berrin J.G."/>
            <person name="Master E.R."/>
            <person name="Rosso M.N."/>
        </authorList>
    </citation>
    <scope>NUCLEOTIDE SEQUENCE [LARGE SCALE GENOMIC DNA]</scope>
    <source>
        <strain evidence="1 2">BRFM310</strain>
    </source>
</reference>
<evidence type="ECO:0000313" key="2">
    <source>
        <dbReference type="Proteomes" id="UP000193067"/>
    </source>
</evidence>
<accession>A0A1Y2IYJ3</accession>
<protein>
    <submittedName>
        <fullName evidence="1">Uncharacterized protein</fullName>
    </submittedName>
</protein>
<name>A0A1Y2IYJ3_TRAC3</name>
<evidence type="ECO:0000313" key="1">
    <source>
        <dbReference type="EMBL" id="OSD05733.1"/>
    </source>
</evidence>
<dbReference type="Proteomes" id="UP000193067">
    <property type="component" value="Unassembled WGS sequence"/>
</dbReference>
<dbReference type="OrthoDB" id="2205812at2759"/>
<feature type="non-terminal residue" evidence="1">
    <location>
        <position position="218"/>
    </location>
</feature>
<dbReference type="EMBL" id="KZ084092">
    <property type="protein sequence ID" value="OSD05733.1"/>
    <property type="molecule type" value="Genomic_DNA"/>
</dbReference>
<gene>
    <name evidence="1" type="ORF">PYCCODRAFT_1349910</name>
</gene>
<sequence>VIRASDLKGFDLPNAMEALKATLFADNVTVYLAEGDDFMVLQNILNTWCSAAKAEFNNITKTEIIPIGEEVYRRHMAETYKDTGLWGDYPQNVHVAGEGDIVRILGTFFGNGIGECHVWMPRLAKLEDTMKQWKLGQITLEGKQHVPQMFVGGMTQFLTDVQRMLEQILKRLTKFFRRYIWDDKHNTLVRMVYLALLFEKGGFKILDLESRNEAISLM</sequence>
<keyword evidence="2" id="KW-1185">Reference proteome</keyword>
<organism evidence="1 2">
    <name type="scientific">Trametes coccinea (strain BRFM310)</name>
    <name type="common">Pycnoporus coccineus</name>
    <dbReference type="NCBI Taxonomy" id="1353009"/>
    <lineage>
        <taxon>Eukaryota</taxon>
        <taxon>Fungi</taxon>
        <taxon>Dikarya</taxon>
        <taxon>Basidiomycota</taxon>
        <taxon>Agaricomycotina</taxon>
        <taxon>Agaricomycetes</taxon>
        <taxon>Polyporales</taxon>
        <taxon>Polyporaceae</taxon>
        <taxon>Trametes</taxon>
    </lineage>
</organism>